<proteinExistence type="predicted"/>
<name>A0A820I8M3_9BILA</name>
<feature type="region of interest" description="Disordered" evidence="1">
    <location>
        <begin position="193"/>
        <end position="232"/>
    </location>
</feature>
<evidence type="ECO:0000313" key="2">
    <source>
        <dbReference type="EMBL" id="CAF4306138.1"/>
    </source>
</evidence>
<comment type="caution">
    <text evidence="2">The sequence shown here is derived from an EMBL/GenBank/DDBJ whole genome shotgun (WGS) entry which is preliminary data.</text>
</comment>
<protein>
    <submittedName>
        <fullName evidence="2">Uncharacterized protein</fullName>
    </submittedName>
</protein>
<sequence length="290" mass="32430">PSVNSNETISSQVKPPEPIFPALVDCDKPLDSLIHVVYGGVCPTNAINYFRSIKMSTVGDIARSTAAQIEVYPLPPPKLANIQKALSLYQERLVTSPSLSPIIGTNDETLTPIASTSEEPIAFSDGTFTKEVASLPTTTTIHDPHHSLYDVDTLIDSLDYERLYLNDNKELDDESIPSSTSQTDFVRTRRQQALANRDEQISPQKRRLSPANDDEDNVDNQEQDEQVSPKKQSIIHVTLGDRLQKAAEIFQTNGRLPFDDDYIELVRQLFNNSSLTHLEQLHLKSLFLDN</sequence>
<organism evidence="2 3">
    <name type="scientific">Adineta steineri</name>
    <dbReference type="NCBI Taxonomy" id="433720"/>
    <lineage>
        <taxon>Eukaryota</taxon>
        <taxon>Metazoa</taxon>
        <taxon>Spiralia</taxon>
        <taxon>Gnathifera</taxon>
        <taxon>Rotifera</taxon>
        <taxon>Eurotatoria</taxon>
        <taxon>Bdelloidea</taxon>
        <taxon>Adinetida</taxon>
        <taxon>Adinetidae</taxon>
        <taxon>Adineta</taxon>
    </lineage>
</organism>
<dbReference type="Proteomes" id="UP000663868">
    <property type="component" value="Unassembled WGS sequence"/>
</dbReference>
<accession>A0A820I8M3</accession>
<reference evidence="2" key="1">
    <citation type="submission" date="2021-02" db="EMBL/GenBank/DDBJ databases">
        <authorList>
            <person name="Nowell W R."/>
        </authorList>
    </citation>
    <scope>NUCLEOTIDE SEQUENCE</scope>
</reference>
<dbReference type="EMBL" id="CAJOBB010014572">
    <property type="protein sequence ID" value="CAF4306138.1"/>
    <property type="molecule type" value="Genomic_DNA"/>
</dbReference>
<feature type="non-terminal residue" evidence="2">
    <location>
        <position position="1"/>
    </location>
</feature>
<feature type="compositionally biased region" description="Acidic residues" evidence="1">
    <location>
        <begin position="212"/>
        <end position="225"/>
    </location>
</feature>
<evidence type="ECO:0000256" key="1">
    <source>
        <dbReference type="SAM" id="MobiDB-lite"/>
    </source>
</evidence>
<gene>
    <name evidence="2" type="ORF">KXQ929_LOCUS45805</name>
</gene>
<evidence type="ECO:0000313" key="3">
    <source>
        <dbReference type="Proteomes" id="UP000663868"/>
    </source>
</evidence>
<dbReference type="AlphaFoldDB" id="A0A820I8M3"/>